<comment type="similarity">
    <text evidence="5">Belongs to the class I-like SAM-binding methyltransferase superfamily. RsmB/NOP family.</text>
</comment>
<dbReference type="Pfam" id="PF01189">
    <property type="entry name" value="Methyltr_RsmB-F"/>
    <property type="match status" value="1"/>
</dbReference>
<sequence length="491" mass="53436">MATHRYADGYRSLRDIDPARMVAYTVLEQVNEEGAYANLVLPKSLRQAREDYRGFDARDAAFASEIVYGTLRHQGTWDWVIARHLSRPLADIDAPVRNLLRMGVHQMLAMRVPDHAAIASTVDLARHLVTEGPSKMVNAVLRSIQRTGEDALRDAMAELPHDERLAIEYAHPEWMVRAFRDALDGHGYDAAELEELLAADNVAPIVTLVARPGLIHPADLADEAEEILRTRVAPGDVSEAAVLIESGDPAQLPSVRQGLAGAQDEGSQLAAFIAAGAPIEGTDERWLDLCAGPGGKATLLAAIGAERGAHLLANEMHSHRARLVERASRALSNVSVISGDGRTLGGANTSYPLASFDRVIVDVPCTGMGSMRRRPESRWRKDTENLAELLPLQRDLLERACALTRPGGIITYVTCSPHLAETREQVEARLAAGDVELLDTVEIAQDCVPVPLDIPEQAGQVTGGGQGRTLQLWQHRHGTDLMFIAVLRKKA</sequence>
<dbReference type="PANTHER" id="PTHR22807">
    <property type="entry name" value="NOP2 YEAST -RELATED NOL1/NOP2/FMU SUN DOMAIN-CONTAINING"/>
    <property type="match status" value="1"/>
</dbReference>
<organism evidence="7 8">
    <name type="scientific">Schaalia canis</name>
    <dbReference type="NCBI Taxonomy" id="100469"/>
    <lineage>
        <taxon>Bacteria</taxon>
        <taxon>Bacillati</taxon>
        <taxon>Actinomycetota</taxon>
        <taxon>Actinomycetes</taxon>
        <taxon>Actinomycetales</taxon>
        <taxon>Actinomycetaceae</taxon>
        <taxon>Schaalia</taxon>
    </lineage>
</organism>
<dbReference type="CDD" id="cd02440">
    <property type="entry name" value="AdoMet_MTases"/>
    <property type="match status" value="1"/>
</dbReference>
<evidence type="ECO:0000256" key="1">
    <source>
        <dbReference type="ARBA" id="ARBA00022603"/>
    </source>
</evidence>
<dbReference type="SUPFAM" id="SSF48013">
    <property type="entry name" value="NusB-like"/>
    <property type="match status" value="1"/>
</dbReference>
<keyword evidence="1 5" id="KW-0489">Methyltransferase</keyword>
<dbReference type="SUPFAM" id="SSF53335">
    <property type="entry name" value="S-adenosyl-L-methionine-dependent methyltransferases"/>
    <property type="match status" value="1"/>
</dbReference>
<evidence type="ECO:0000313" key="8">
    <source>
        <dbReference type="Proteomes" id="UP000280444"/>
    </source>
</evidence>
<dbReference type="PRINTS" id="PR02008">
    <property type="entry name" value="RCMTFAMILY"/>
</dbReference>
<dbReference type="GO" id="GO:0003723">
    <property type="term" value="F:RNA binding"/>
    <property type="evidence" value="ECO:0007669"/>
    <property type="project" value="UniProtKB-UniRule"/>
</dbReference>
<dbReference type="PANTHER" id="PTHR22807:SF53">
    <property type="entry name" value="RIBOSOMAL RNA SMALL SUBUNIT METHYLTRANSFERASE B-RELATED"/>
    <property type="match status" value="1"/>
</dbReference>
<feature type="binding site" evidence="5">
    <location>
        <begin position="290"/>
        <end position="296"/>
    </location>
    <ligand>
        <name>S-adenosyl-L-methionine</name>
        <dbReference type="ChEBI" id="CHEBI:59789"/>
    </ligand>
</feature>
<dbReference type="InterPro" id="IPR001678">
    <property type="entry name" value="MeTrfase_RsmB-F_NOP2_dom"/>
</dbReference>
<accession>A0A3P1SGJ4</accession>
<evidence type="ECO:0000313" key="7">
    <source>
        <dbReference type="EMBL" id="RRC96174.1"/>
    </source>
</evidence>
<feature type="binding site" evidence="5">
    <location>
        <position position="340"/>
    </location>
    <ligand>
        <name>S-adenosyl-L-methionine</name>
        <dbReference type="ChEBI" id="CHEBI:59789"/>
    </ligand>
</feature>
<dbReference type="Gene3D" id="1.10.940.10">
    <property type="entry name" value="NusB-like"/>
    <property type="match status" value="1"/>
</dbReference>
<dbReference type="InterPro" id="IPR023267">
    <property type="entry name" value="RCMT"/>
</dbReference>
<evidence type="ECO:0000259" key="6">
    <source>
        <dbReference type="PROSITE" id="PS51686"/>
    </source>
</evidence>
<keyword evidence="8" id="KW-1185">Reference proteome</keyword>
<dbReference type="OrthoDB" id="9810297at2"/>
<feature type="binding site" evidence="5">
    <location>
        <position position="362"/>
    </location>
    <ligand>
        <name>S-adenosyl-L-methionine</name>
        <dbReference type="ChEBI" id="CHEBI:59789"/>
    </ligand>
</feature>
<dbReference type="GO" id="GO:0006355">
    <property type="term" value="P:regulation of DNA-templated transcription"/>
    <property type="evidence" value="ECO:0007669"/>
    <property type="project" value="InterPro"/>
</dbReference>
<evidence type="ECO:0000256" key="2">
    <source>
        <dbReference type="ARBA" id="ARBA00022679"/>
    </source>
</evidence>
<reference evidence="7 8" key="1">
    <citation type="submission" date="2018-11" db="EMBL/GenBank/DDBJ databases">
        <title>Genomes From Bacteria Associated with the Canine Oral Cavity: a Test Case for Automated Genome-Based Taxonomic Assignment.</title>
        <authorList>
            <person name="Coil D.A."/>
            <person name="Jospin G."/>
            <person name="Darling A.E."/>
            <person name="Wallis C."/>
            <person name="Davis I.J."/>
            <person name="Harris S."/>
            <person name="Eisen J.A."/>
            <person name="Holcombe L.J."/>
            <person name="O'Flynn C."/>
        </authorList>
    </citation>
    <scope>NUCLEOTIDE SEQUENCE [LARGE SCALE GENOMIC DNA]</scope>
    <source>
        <strain evidence="7 8">OH770</strain>
    </source>
</reference>
<feature type="domain" description="SAM-dependent MTase RsmB/NOP-type" evidence="6">
    <location>
        <begin position="196"/>
        <end position="490"/>
    </location>
</feature>
<dbReference type="InterPro" id="IPR035926">
    <property type="entry name" value="NusB-like_sf"/>
</dbReference>
<dbReference type="GO" id="GO:0001510">
    <property type="term" value="P:RNA methylation"/>
    <property type="evidence" value="ECO:0007669"/>
    <property type="project" value="InterPro"/>
</dbReference>
<name>A0A3P1SGJ4_9ACTO</name>
<proteinExistence type="inferred from homology"/>
<keyword evidence="3 5" id="KW-0949">S-adenosyl-L-methionine</keyword>
<dbReference type="InterPro" id="IPR029063">
    <property type="entry name" value="SAM-dependent_MTases_sf"/>
</dbReference>
<dbReference type="Proteomes" id="UP000280444">
    <property type="component" value="Unassembled WGS sequence"/>
</dbReference>
<dbReference type="PROSITE" id="PS51686">
    <property type="entry name" value="SAM_MT_RSMB_NOP"/>
    <property type="match status" value="1"/>
</dbReference>
<gene>
    <name evidence="7" type="ORF">EII11_00405</name>
</gene>
<keyword evidence="4 5" id="KW-0694">RNA-binding</keyword>
<evidence type="ECO:0000256" key="5">
    <source>
        <dbReference type="PROSITE-ProRule" id="PRU01023"/>
    </source>
</evidence>
<dbReference type="AlphaFoldDB" id="A0A3P1SGJ4"/>
<dbReference type="EMBL" id="RQZF01000001">
    <property type="protein sequence ID" value="RRC96174.1"/>
    <property type="molecule type" value="Genomic_DNA"/>
</dbReference>
<dbReference type="InterPro" id="IPR006027">
    <property type="entry name" value="NusB_RsmB_TIM44"/>
</dbReference>
<dbReference type="Gene3D" id="3.40.50.150">
    <property type="entry name" value="Vaccinia Virus protein VP39"/>
    <property type="match status" value="1"/>
</dbReference>
<feature type="active site" description="Nucleophile" evidence="5">
    <location>
        <position position="415"/>
    </location>
</feature>
<dbReference type="GO" id="GO:0008173">
    <property type="term" value="F:RNA methyltransferase activity"/>
    <property type="evidence" value="ECO:0007669"/>
    <property type="project" value="InterPro"/>
</dbReference>
<dbReference type="InterPro" id="IPR049560">
    <property type="entry name" value="MeTrfase_RsmB-F_NOP2_cat"/>
</dbReference>
<comment type="caution">
    <text evidence="7">The sequence shown here is derived from an EMBL/GenBank/DDBJ whole genome shotgun (WGS) entry which is preliminary data.</text>
</comment>
<protein>
    <submittedName>
        <fullName evidence="7">16S rRNA methyltransferase</fullName>
    </submittedName>
</protein>
<feature type="binding site" evidence="5">
    <location>
        <position position="315"/>
    </location>
    <ligand>
        <name>S-adenosyl-L-methionine</name>
        <dbReference type="ChEBI" id="CHEBI:59789"/>
    </ligand>
</feature>
<evidence type="ECO:0000256" key="3">
    <source>
        <dbReference type="ARBA" id="ARBA00022691"/>
    </source>
</evidence>
<dbReference type="Pfam" id="PF01029">
    <property type="entry name" value="NusB"/>
    <property type="match status" value="1"/>
</dbReference>
<evidence type="ECO:0000256" key="4">
    <source>
        <dbReference type="ARBA" id="ARBA00022884"/>
    </source>
</evidence>
<keyword evidence="2 5" id="KW-0808">Transferase</keyword>
<dbReference type="RefSeq" id="WP_124867495.1">
    <property type="nucleotide sequence ID" value="NZ_RQZF01000001.1"/>
</dbReference>